<gene>
    <name evidence="2" type="ORF">NMOB1V02_LOCUS6450</name>
</gene>
<protein>
    <submittedName>
        <fullName evidence="2">Uncharacterized protein</fullName>
    </submittedName>
</protein>
<proteinExistence type="predicted"/>
<evidence type="ECO:0000256" key="1">
    <source>
        <dbReference type="SAM" id="MobiDB-lite"/>
    </source>
</evidence>
<accession>A0A7R9BRC2</accession>
<feature type="region of interest" description="Disordered" evidence="1">
    <location>
        <begin position="1"/>
        <end position="90"/>
    </location>
</feature>
<keyword evidence="3" id="KW-1185">Reference proteome</keyword>
<organism evidence="2">
    <name type="scientific">Notodromas monacha</name>
    <dbReference type="NCBI Taxonomy" id="399045"/>
    <lineage>
        <taxon>Eukaryota</taxon>
        <taxon>Metazoa</taxon>
        <taxon>Ecdysozoa</taxon>
        <taxon>Arthropoda</taxon>
        <taxon>Crustacea</taxon>
        <taxon>Oligostraca</taxon>
        <taxon>Ostracoda</taxon>
        <taxon>Podocopa</taxon>
        <taxon>Podocopida</taxon>
        <taxon>Cypridocopina</taxon>
        <taxon>Cypridoidea</taxon>
        <taxon>Cyprididae</taxon>
        <taxon>Notodromas</taxon>
    </lineage>
</organism>
<evidence type="ECO:0000313" key="2">
    <source>
        <dbReference type="EMBL" id="CAD7278753.1"/>
    </source>
</evidence>
<name>A0A7R9BRC2_9CRUS</name>
<feature type="compositionally biased region" description="Polar residues" evidence="1">
    <location>
        <begin position="24"/>
        <end position="41"/>
    </location>
</feature>
<dbReference type="Proteomes" id="UP000678499">
    <property type="component" value="Unassembled WGS sequence"/>
</dbReference>
<reference evidence="2" key="1">
    <citation type="submission" date="2020-11" db="EMBL/GenBank/DDBJ databases">
        <authorList>
            <person name="Tran Van P."/>
        </authorList>
    </citation>
    <scope>NUCLEOTIDE SEQUENCE</scope>
</reference>
<dbReference type="AlphaFoldDB" id="A0A7R9BRC2"/>
<feature type="compositionally biased region" description="Acidic residues" evidence="1">
    <location>
        <begin position="174"/>
        <end position="184"/>
    </location>
</feature>
<feature type="region of interest" description="Disordered" evidence="1">
    <location>
        <begin position="135"/>
        <end position="207"/>
    </location>
</feature>
<sequence length="281" mass="31708">MSYKGSRKAGVFKVGNGGLRGRSESPSPLGSRFQQNHQQYQPCWGRSQPPTAPLQYSPRGHHHSSSTTSLLTAAGKPPLNPRAFSPLIPRRPRPQIVAPIPRVLVIPRVESFRSRSLDTGLDNNDDDDDAVTVVLDDEEREEEDEEEEKMTRLRSKSLDTGLDDDNQDKLPTVDTEEEEEENFEEEQRRLRAKSLDTGLEEPTMTEMKSVAVASDELPSPLKLIMDVELEKKKVVLGGLHQQAPSATLPSEFKKNNKNIKKKKKENFMDRCVNRVKTKLKL</sequence>
<dbReference type="EMBL" id="CAJPEX010001350">
    <property type="protein sequence ID" value="CAG0918905.1"/>
    <property type="molecule type" value="Genomic_DNA"/>
</dbReference>
<evidence type="ECO:0000313" key="3">
    <source>
        <dbReference type="Proteomes" id="UP000678499"/>
    </source>
</evidence>
<dbReference type="EMBL" id="OA883387">
    <property type="protein sequence ID" value="CAD7278753.1"/>
    <property type="molecule type" value="Genomic_DNA"/>
</dbReference>
<feature type="compositionally biased region" description="Acidic residues" evidence="1">
    <location>
        <begin position="135"/>
        <end position="148"/>
    </location>
</feature>